<comment type="caution">
    <text evidence="1">The sequence shown here is derived from an EMBL/GenBank/DDBJ whole genome shotgun (WGS) entry which is preliminary data.</text>
</comment>
<dbReference type="EMBL" id="WIXE01005139">
    <property type="protein sequence ID" value="KAK5982427.1"/>
    <property type="molecule type" value="Genomic_DNA"/>
</dbReference>
<keyword evidence="2" id="KW-1185">Reference proteome</keyword>
<sequence length="120" mass="14402">MIGCNDLLHLHAVYQVRSFTVAVLPLFHSKLLDKNGTPELSKLRNKMREWKRDWDNVRNEGPLYSKFDVLFLMKLYLQTLWYRRDPRATVLKEMLNLWSELDSDLQQELRSHFDAFDLFA</sequence>
<evidence type="ECO:0000313" key="2">
    <source>
        <dbReference type="Proteomes" id="UP001331761"/>
    </source>
</evidence>
<accession>A0AAN8IUV3</accession>
<evidence type="ECO:0000313" key="1">
    <source>
        <dbReference type="EMBL" id="KAK5982427.1"/>
    </source>
</evidence>
<proteinExistence type="predicted"/>
<protein>
    <submittedName>
        <fullName evidence="1">Uncharacterized protein</fullName>
    </submittedName>
</protein>
<gene>
    <name evidence="1" type="ORF">GCK32_018947</name>
</gene>
<name>A0AAN8IUV3_TRICO</name>
<reference evidence="1 2" key="1">
    <citation type="submission" date="2019-10" db="EMBL/GenBank/DDBJ databases">
        <title>Assembly and Annotation for the nematode Trichostrongylus colubriformis.</title>
        <authorList>
            <person name="Martin J."/>
        </authorList>
    </citation>
    <scope>NUCLEOTIDE SEQUENCE [LARGE SCALE GENOMIC DNA]</scope>
    <source>
        <strain evidence="1">G859</strain>
        <tissue evidence="1">Whole worm</tissue>
    </source>
</reference>
<dbReference type="Proteomes" id="UP001331761">
    <property type="component" value="Unassembled WGS sequence"/>
</dbReference>
<organism evidence="1 2">
    <name type="scientific">Trichostrongylus colubriformis</name>
    <name type="common">Black scour worm</name>
    <dbReference type="NCBI Taxonomy" id="6319"/>
    <lineage>
        <taxon>Eukaryota</taxon>
        <taxon>Metazoa</taxon>
        <taxon>Ecdysozoa</taxon>
        <taxon>Nematoda</taxon>
        <taxon>Chromadorea</taxon>
        <taxon>Rhabditida</taxon>
        <taxon>Rhabditina</taxon>
        <taxon>Rhabditomorpha</taxon>
        <taxon>Strongyloidea</taxon>
        <taxon>Trichostrongylidae</taxon>
        <taxon>Trichostrongylus</taxon>
    </lineage>
</organism>
<dbReference type="AlphaFoldDB" id="A0AAN8IUV3"/>